<dbReference type="AlphaFoldDB" id="A0A6S7IMI9"/>
<protein>
    <recommendedName>
        <fullName evidence="1">Integrase p58-like C-terminal domain-containing protein</fullName>
    </recommendedName>
</protein>
<feature type="domain" description="Integrase p58-like C-terminal" evidence="1">
    <location>
        <begin position="83"/>
        <end position="116"/>
    </location>
</feature>
<evidence type="ECO:0000259" key="1">
    <source>
        <dbReference type="Pfam" id="PF22938"/>
    </source>
</evidence>
<gene>
    <name evidence="2" type="ORF">PACLA_8A067316</name>
</gene>
<organism evidence="2 3">
    <name type="scientific">Paramuricea clavata</name>
    <name type="common">Red gorgonian</name>
    <name type="synonym">Violescent sea-whip</name>
    <dbReference type="NCBI Taxonomy" id="317549"/>
    <lineage>
        <taxon>Eukaryota</taxon>
        <taxon>Metazoa</taxon>
        <taxon>Cnidaria</taxon>
        <taxon>Anthozoa</taxon>
        <taxon>Octocorallia</taxon>
        <taxon>Malacalcyonacea</taxon>
        <taxon>Plexauridae</taxon>
        <taxon>Paramuricea</taxon>
    </lineage>
</organism>
<dbReference type="Proteomes" id="UP001152795">
    <property type="component" value="Unassembled WGS sequence"/>
</dbReference>
<dbReference type="OrthoDB" id="1430630at2759"/>
<comment type="caution">
    <text evidence="2">The sequence shown here is derived from an EMBL/GenBank/DDBJ whole genome shotgun (WGS) entry which is preliminary data.</text>
</comment>
<evidence type="ECO:0000313" key="3">
    <source>
        <dbReference type="Proteomes" id="UP001152795"/>
    </source>
</evidence>
<proteinExistence type="predicted"/>
<dbReference type="EMBL" id="CACRXK020010914">
    <property type="protein sequence ID" value="CAB4020355.1"/>
    <property type="molecule type" value="Genomic_DNA"/>
</dbReference>
<dbReference type="Pfam" id="PF22938">
    <property type="entry name" value="Integrase_p58_C"/>
    <property type="match status" value="1"/>
</dbReference>
<reference evidence="2" key="1">
    <citation type="submission" date="2020-04" db="EMBL/GenBank/DDBJ databases">
        <authorList>
            <person name="Alioto T."/>
            <person name="Alioto T."/>
            <person name="Gomez Garrido J."/>
        </authorList>
    </citation>
    <scope>NUCLEOTIDE SEQUENCE</scope>
    <source>
        <strain evidence="2">A484AB</strain>
    </source>
</reference>
<name>A0A6S7IMI9_PARCT</name>
<accession>A0A6S7IMI9</accession>
<evidence type="ECO:0000313" key="2">
    <source>
        <dbReference type="EMBL" id="CAB4020355.1"/>
    </source>
</evidence>
<sequence length="120" mass="14401">MDIMFGGTESKKSVNMYVEAVRNNLEKAYKDVREQMKVVQKRQREFYNERKSGKPYEKEDRVGLYTPYTRTTKSKKLYQAWFGPYRVVKRLSDSVYRVRLVGGRKRRVVNFNRLKPYATN</sequence>
<keyword evidence="3" id="KW-1185">Reference proteome</keyword>
<dbReference type="InterPro" id="IPR054465">
    <property type="entry name" value="Integrase_p58-like_C"/>
</dbReference>